<feature type="region of interest" description="Disordered" evidence="9">
    <location>
        <begin position="361"/>
        <end position="389"/>
    </location>
</feature>
<proteinExistence type="inferred from homology"/>
<keyword evidence="7" id="KW-0819">tRNA processing</keyword>
<evidence type="ECO:0000313" key="10">
    <source>
        <dbReference type="EMBL" id="SUZ09277.1"/>
    </source>
</evidence>
<accession>A0A381L6V6</accession>
<dbReference type="Gene3D" id="3.40.50.300">
    <property type="entry name" value="P-loop containing nucleotide triphosphate hydrolases"/>
    <property type="match status" value="1"/>
</dbReference>
<dbReference type="InterPro" id="IPR027417">
    <property type="entry name" value="P-loop_NTPase"/>
</dbReference>
<dbReference type="InterPro" id="IPR008728">
    <property type="entry name" value="Elongator_complex_protein_4"/>
</dbReference>
<name>A0A381L6V6_BLUGR</name>
<dbReference type="AlphaFoldDB" id="A0A381L6V6"/>
<evidence type="ECO:0000256" key="1">
    <source>
        <dbReference type="ARBA" id="ARBA00004123"/>
    </source>
</evidence>
<evidence type="ECO:0000256" key="4">
    <source>
        <dbReference type="ARBA" id="ARBA00007573"/>
    </source>
</evidence>
<reference evidence="10" key="1">
    <citation type="submission" date="2018-07" db="EMBL/GenBank/DDBJ databases">
        <authorList>
            <person name="Quirk P.G."/>
            <person name="Krulwich T.A."/>
        </authorList>
    </citation>
    <scope>NUCLEOTIDE SEQUENCE</scope>
    <source>
        <strain evidence="10">96224</strain>
    </source>
</reference>
<feature type="region of interest" description="Disordered" evidence="9">
    <location>
        <begin position="1"/>
        <end position="26"/>
    </location>
</feature>
<protein>
    <recommendedName>
        <fullName evidence="5">Elongator complex protein 4</fullName>
    </recommendedName>
</protein>
<organism evidence="10">
    <name type="scientific">Blumeria graminis f. sp. tritici 96224</name>
    <dbReference type="NCBI Taxonomy" id="1268274"/>
    <lineage>
        <taxon>Eukaryota</taxon>
        <taxon>Fungi</taxon>
        <taxon>Dikarya</taxon>
        <taxon>Ascomycota</taxon>
        <taxon>Pezizomycotina</taxon>
        <taxon>Leotiomycetes</taxon>
        <taxon>Erysiphales</taxon>
        <taxon>Erysiphaceae</taxon>
        <taxon>Blumeria</taxon>
    </lineage>
</organism>
<dbReference type="CDD" id="cd19494">
    <property type="entry name" value="Elp4"/>
    <property type="match status" value="1"/>
</dbReference>
<dbReference type="EMBL" id="UIGY01000046">
    <property type="protein sequence ID" value="SUZ09277.1"/>
    <property type="molecule type" value="Genomic_DNA"/>
</dbReference>
<evidence type="ECO:0000256" key="7">
    <source>
        <dbReference type="ARBA" id="ARBA00022694"/>
    </source>
</evidence>
<dbReference type="GO" id="GO:0033588">
    <property type="term" value="C:elongator holoenzyme complex"/>
    <property type="evidence" value="ECO:0007669"/>
    <property type="project" value="InterPro"/>
</dbReference>
<feature type="compositionally biased region" description="Polar residues" evidence="9">
    <location>
        <begin position="14"/>
        <end position="26"/>
    </location>
</feature>
<evidence type="ECO:0000256" key="9">
    <source>
        <dbReference type="SAM" id="MobiDB-lite"/>
    </source>
</evidence>
<evidence type="ECO:0000256" key="5">
    <source>
        <dbReference type="ARBA" id="ARBA00020265"/>
    </source>
</evidence>
<gene>
    <name evidence="10" type="ORF">BGT96224V2_LOCUS2421</name>
</gene>
<dbReference type="UniPathway" id="UPA00988"/>
<comment type="subcellular location">
    <subcellularLocation>
        <location evidence="2">Cytoplasm</location>
    </subcellularLocation>
    <subcellularLocation>
        <location evidence="1">Nucleus</location>
    </subcellularLocation>
</comment>
<dbReference type="Pfam" id="PF05625">
    <property type="entry name" value="PAXNEB"/>
    <property type="match status" value="1"/>
</dbReference>
<comment type="pathway">
    <text evidence="3">tRNA modification; 5-methoxycarbonylmethyl-2-thiouridine-tRNA biosynthesis.</text>
</comment>
<feature type="compositionally biased region" description="Basic and acidic residues" evidence="9">
    <location>
        <begin position="369"/>
        <end position="389"/>
    </location>
</feature>
<keyword evidence="6" id="KW-0963">Cytoplasm</keyword>
<evidence type="ECO:0000256" key="3">
    <source>
        <dbReference type="ARBA" id="ARBA00005043"/>
    </source>
</evidence>
<evidence type="ECO:0000256" key="6">
    <source>
        <dbReference type="ARBA" id="ARBA00022490"/>
    </source>
</evidence>
<evidence type="ECO:0000256" key="8">
    <source>
        <dbReference type="ARBA" id="ARBA00023242"/>
    </source>
</evidence>
<keyword evidence="8" id="KW-0539">Nucleus</keyword>
<comment type="similarity">
    <text evidence="4">Belongs to the ELP4 family.</text>
</comment>
<dbReference type="OrthoDB" id="289162at2759"/>
<sequence length="389" mass="42931">MSFRSRRQVLGQVGVTTAPTGRSPNFTLAEGVRPSPLDGRPTVSTGTRSLDSLLAGHSGLALGNFLLIEENGTTDFSGCLLKYYAAEGALQGHQVHVLGMPETWGRELPDVSRQEKAPSKLYEQAASERMKIAWRYERLGGSTTDTRVEREFSHGNSTSTFCHDFDLTKRLTLSSYSNLHFVPIRPILSFGDLNCTPSPFSNFLDYLTSKLENSSPSTIHRVVIPNLLSPALYVPDSSKPQTILPFFHALRAFTRRYPTQVTIMATFPLTLYPRSTGLTRWIEILCDGVIELSPFISTKNSSAVPSGATNSQDDPPQGIVKLLKLPVFHEKGGGSGEKSGFNDNLAFTLHRRKGMVIKPFSLPPLEEDESKHSSQELDANKIAKEDLEF</sequence>
<evidence type="ECO:0000256" key="2">
    <source>
        <dbReference type="ARBA" id="ARBA00004496"/>
    </source>
</evidence>
<dbReference type="PANTHER" id="PTHR12896">
    <property type="entry name" value="PAX6 NEIGHBOR PROTEIN PAXNEB"/>
    <property type="match status" value="1"/>
</dbReference>
<dbReference type="GO" id="GO:0008023">
    <property type="term" value="C:transcription elongation factor complex"/>
    <property type="evidence" value="ECO:0007669"/>
    <property type="project" value="TreeGrafter"/>
</dbReference>
<dbReference type="PANTHER" id="PTHR12896:SF1">
    <property type="entry name" value="ELONGATOR COMPLEX PROTEIN 4"/>
    <property type="match status" value="1"/>
</dbReference>
<dbReference type="GO" id="GO:0002098">
    <property type="term" value="P:tRNA wobble uridine modification"/>
    <property type="evidence" value="ECO:0007669"/>
    <property type="project" value="InterPro"/>
</dbReference>
<dbReference type="GO" id="GO:0005737">
    <property type="term" value="C:cytoplasm"/>
    <property type="evidence" value="ECO:0007669"/>
    <property type="project" value="UniProtKB-SubCell"/>
</dbReference>